<gene>
    <name evidence="3" type="ORF">E8M01_01890</name>
</gene>
<feature type="domain" description="Activator of Hsp90 ATPase homologue 1/2-like C-terminal" evidence="2">
    <location>
        <begin position="19"/>
        <end position="146"/>
    </location>
</feature>
<dbReference type="CDD" id="cd08900">
    <property type="entry name" value="SRPBCC_CalC_Aha1-like_7"/>
    <property type="match status" value="1"/>
</dbReference>
<dbReference type="Pfam" id="PF08327">
    <property type="entry name" value="AHSA1"/>
    <property type="match status" value="1"/>
</dbReference>
<dbReference type="SUPFAM" id="SSF55961">
    <property type="entry name" value="Bet v1-like"/>
    <property type="match status" value="1"/>
</dbReference>
<dbReference type="OrthoDB" id="9803476at2"/>
<dbReference type="KEGG" id="pstg:E8M01_01890"/>
<comment type="similarity">
    <text evidence="1">Belongs to the AHA1 family.</text>
</comment>
<reference evidence="3 4" key="1">
    <citation type="submission" date="2019-04" db="EMBL/GenBank/DDBJ databases">
        <title>Phreatobacter aquaticus sp. nov.</title>
        <authorList>
            <person name="Choi A."/>
        </authorList>
    </citation>
    <scope>NUCLEOTIDE SEQUENCE [LARGE SCALE GENOMIC DNA]</scope>
    <source>
        <strain evidence="3 4">KCTC 52518</strain>
    </source>
</reference>
<accession>A0A4D7ATY8</accession>
<dbReference type="Gene3D" id="3.30.530.20">
    <property type="match status" value="1"/>
</dbReference>
<evidence type="ECO:0000256" key="1">
    <source>
        <dbReference type="ARBA" id="ARBA00006817"/>
    </source>
</evidence>
<dbReference type="AlphaFoldDB" id="A0A4D7ATY8"/>
<sequence>MTRRSAAHTSFVLDRRFPAPPARVFRAWADPEAKRRWSDCHAETGTTEYSLDFRPGGREIHRAVLPDGKVQLVDKTFLEIVPEARIIFAYTIEAGGRHLSASLVTVEFEAEGAVTHLRLTEQLAYLDGHHDLDERRRGTGEGLDRLALDLAQDLPSA</sequence>
<organism evidence="3 4">
    <name type="scientific">Phreatobacter stygius</name>
    <dbReference type="NCBI Taxonomy" id="1940610"/>
    <lineage>
        <taxon>Bacteria</taxon>
        <taxon>Pseudomonadati</taxon>
        <taxon>Pseudomonadota</taxon>
        <taxon>Alphaproteobacteria</taxon>
        <taxon>Hyphomicrobiales</taxon>
        <taxon>Phreatobacteraceae</taxon>
        <taxon>Phreatobacter</taxon>
    </lineage>
</organism>
<protein>
    <submittedName>
        <fullName evidence="3">ATPase</fullName>
    </submittedName>
</protein>
<evidence type="ECO:0000313" key="4">
    <source>
        <dbReference type="Proteomes" id="UP000298781"/>
    </source>
</evidence>
<keyword evidence="4" id="KW-1185">Reference proteome</keyword>
<proteinExistence type="inferred from homology"/>
<name>A0A4D7ATY8_9HYPH</name>
<dbReference type="RefSeq" id="WP_136958557.1">
    <property type="nucleotide sequence ID" value="NZ_CP039690.1"/>
</dbReference>
<evidence type="ECO:0000313" key="3">
    <source>
        <dbReference type="EMBL" id="QCI63095.1"/>
    </source>
</evidence>
<dbReference type="InterPro" id="IPR013538">
    <property type="entry name" value="ASHA1/2-like_C"/>
</dbReference>
<dbReference type="EMBL" id="CP039690">
    <property type="protein sequence ID" value="QCI63095.1"/>
    <property type="molecule type" value="Genomic_DNA"/>
</dbReference>
<dbReference type="InterPro" id="IPR023393">
    <property type="entry name" value="START-like_dom_sf"/>
</dbReference>
<evidence type="ECO:0000259" key="2">
    <source>
        <dbReference type="Pfam" id="PF08327"/>
    </source>
</evidence>
<dbReference type="Proteomes" id="UP000298781">
    <property type="component" value="Chromosome"/>
</dbReference>